<reference evidence="1" key="1">
    <citation type="submission" date="2018-11" db="EMBL/GenBank/DDBJ databases">
        <authorList>
            <consortium name="Pathogen Informatics"/>
        </authorList>
    </citation>
    <scope>NUCLEOTIDE SEQUENCE</scope>
</reference>
<comment type="caution">
    <text evidence="1">The sequence shown here is derived from an EMBL/GenBank/DDBJ whole genome shotgun (WGS) entry which is preliminary data.</text>
</comment>
<proteinExistence type="predicted"/>
<protein>
    <submittedName>
        <fullName evidence="1">Uncharacterized protein</fullName>
    </submittedName>
</protein>
<name>A0A3S5A5R2_9PLAT</name>
<dbReference type="Proteomes" id="UP000784294">
    <property type="component" value="Unassembled WGS sequence"/>
</dbReference>
<evidence type="ECO:0000313" key="2">
    <source>
        <dbReference type="Proteomes" id="UP000784294"/>
    </source>
</evidence>
<sequence>MEEIEALQQRLADITEMAEKEKYMCNQLTEESARVTHDNAILQEELTRIRSELIEASKGDESAKLLELLPNSDNYRILQTPRCL</sequence>
<accession>A0A3S5A5R2</accession>
<organism evidence="1 2">
    <name type="scientific">Protopolystoma xenopodis</name>
    <dbReference type="NCBI Taxonomy" id="117903"/>
    <lineage>
        <taxon>Eukaryota</taxon>
        <taxon>Metazoa</taxon>
        <taxon>Spiralia</taxon>
        <taxon>Lophotrochozoa</taxon>
        <taxon>Platyhelminthes</taxon>
        <taxon>Monogenea</taxon>
        <taxon>Polyopisthocotylea</taxon>
        <taxon>Polystomatidea</taxon>
        <taxon>Polystomatidae</taxon>
        <taxon>Protopolystoma</taxon>
    </lineage>
</organism>
<keyword evidence="2" id="KW-1185">Reference proteome</keyword>
<evidence type="ECO:0000313" key="1">
    <source>
        <dbReference type="EMBL" id="VEL20576.1"/>
    </source>
</evidence>
<gene>
    <name evidence="1" type="ORF">PXEA_LOCUS14016</name>
</gene>
<dbReference type="EMBL" id="CAAALY010047108">
    <property type="protein sequence ID" value="VEL20576.1"/>
    <property type="molecule type" value="Genomic_DNA"/>
</dbReference>
<dbReference type="AlphaFoldDB" id="A0A3S5A5R2"/>